<reference evidence="6" key="1">
    <citation type="submission" date="2020-07" db="EMBL/GenBank/DDBJ databases">
        <title>The High-quality genome of the commercially important snow crab, Chionoecetes opilio.</title>
        <authorList>
            <person name="Jeong J.-H."/>
            <person name="Ryu S."/>
        </authorList>
    </citation>
    <scope>NUCLEOTIDE SEQUENCE</scope>
    <source>
        <strain evidence="6">MADBK_172401_WGS</strain>
        <tissue evidence="6">Digestive gland</tissue>
    </source>
</reference>
<keyword evidence="2" id="KW-0418">Kinase</keyword>
<dbReference type="PROSITE" id="PS51480">
    <property type="entry name" value="DHAL"/>
    <property type="match status" value="1"/>
</dbReference>
<comment type="catalytic activity">
    <reaction evidence="4">
        <text>dihydroxyacetone + ATP = dihydroxyacetone phosphate + ADP + H(+)</text>
        <dbReference type="Rhea" id="RHEA:15773"/>
        <dbReference type="ChEBI" id="CHEBI:15378"/>
        <dbReference type="ChEBI" id="CHEBI:16016"/>
        <dbReference type="ChEBI" id="CHEBI:30616"/>
        <dbReference type="ChEBI" id="CHEBI:57642"/>
        <dbReference type="ChEBI" id="CHEBI:456216"/>
        <dbReference type="EC" id="2.7.1.29"/>
    </reaction>
</comment>
<dbReference type="Proteomes" id="UP000770661">
    <property type="component" value="Unassembled WGS sequence"/>
</dbReference>
<keyword evidence="7" id="KW-1185">Reference proteome</keyword>
<dbReference type="InterPro" id="IPR036117">
    <property type="entry name" value="DhaL_dom_sf"/>
</dbReference>
<dbReference type="SUPFAM" id="SSF101473">
    <property type="entry name" value="DhaL-like"/>
    <property type="match status" value="1"/>
</dbReference>
<evidence type="ECO:0000259" key="5">
    <source>
        <dbReference type="PROSITE" id="PS51480"/>
    </source>
</evidence>
<dbReference type="InterPro" id="IPR050861">
    <property type="entry name" value="Dihydroxyacetone_Kinase"/>
</dbReference>
<dbReference type="PANTHER" id="PTHR28629:SF4">
    <property type="entry name" value="TRIOKINASE_FMN CYCLASE"/>
    <property type="match status" value="1"/>
</dbReference>
<organism evidence="6 7">
    <name type="scientific">Chionoecetes opilio</name>
    <name type="common">Atlantic snow crab</name>
    <name type="synonym">Cancer opilio</name>
    <dbReference type="NCBI Taxonomy" id="41210"/>
    <lineage>
        <taxon>Eukaryota</taxon>
        <taxon>Metazoa</taxon>
        <taxon>Ecdysozoa</taxon>
        <taxon>Arthropoda</taxon>
        <taxon>Crustacea</taxon>
        <taxon>Multicrustacea</taxon>
        <taxon>Malacostraca</taxon>
        <taxon>Eumalacostraca</taxon>
        <taxon>Eucarida</taxon>
        <taxon>Decapoda</taxon>
        <taxon>Pleocyemata</taxon>
        <taxon>Brachyura</taxon>
        <taxon>Eubrachyura</taxon>
        <taxon>Majoidea</taxon>
        <taxon>Majidae</taxon>
        <taxon>Chionoecetes</taxon>
    </lineage>
</organism>
<dbReference type="GO" id="GO:0004371">
    <property type="term" value="F:glycerone kinase activity"/>
    <property type="evidence" value="ECO:0007669"/>
    <property type="project" value="UniProtKB-EC"/>
</dbReference>
<comment type="caution">
    <text evidence="6">The sequence shown here is derived from an EMBL/GenBank/DDBJ whole genome shotgun (WGS) entry which is preliminary data.</text>
</comment>
<gene>
    <name evidence="6" type="primary">Tkfc</name>
    <name evidence="6" type="ORF">GWK47_027154</name>
</gene>
<dbReference type="InterPro" id="IPR004007">
    <property type="entry name" value="DhaL_dom"/>
</dbReference>
<evidence type="ECO:0000313" key="6">
    <source>
        <dbReference type="EMBL" id="KAG0694681.1"/>
    </source>
</evidence>
<accession>A0A8J8WMI7</accession>
<protein>
    <submittedName>
        <fullName evidence="6">Triokinase/FMN cyclase</fullName>
    </submittedName>
</protein>
<comment type="catalytic activity">
    <reaction evidence="3">
        <text>D-glyceraldehyde + ATP = D-glyceraldehyde 3-phosphate + ADP + H(+)</text>
        <dbReference type="Rhea" id="RHEA:13941"/>
        <dbReference type="ChEBI" id="CHEBI:15378"/>
        <dbReference type="ChEBI" id="CHEBI:17378"/>
        <dbReference type="ChEBI" id="CHEBI:30616"/>
        <dbReference type="ChEBI" id="CHEBI:59776"/>
        <dbReference type="ChEBI" id="CHEBI:456216"/>
        <dbReference type="EC" id="2.7.1.28"/>
    </reaction>
</comment>
<dbReference type="OrthoDB" id="1724672at2759"/>
<dbReference type="GO" id="GO:0005829">
    <property type="term" value="C:cytosol"/>
    <property type="evidence" value="ECO:0007669"/>
    <property type="project" value="TreeGrafter"/>
</dbReference>
<evidence type="ECO:0000256" key="2">
    <source>
        <dbReference type="ARBA" id="ARBA00022777"/>
    </source>
</evidence>
<dbReference type="Gene3D" id="1.25.40.340">
    <property type="match status" value="1"/>
</dbReference>
<evidence type="ECO:0000256" key="1">
    <source>
        <dbReference type="ARBA" id="ARBA00022679"/>
    </source>
</evidence>
<name>A0A8J8WMI7_CHIOP</name>
<sequence>MPQYEQGLNALDAECGDGDCGSTFLQGLAGVSKQLSTFPLSQPGQVLSVLGEVADTNMGGSSGGIYSIFFTAAAATMARPSASHKVTWATALHAGVKAIKQVRRSCTRRQDYGRGALRASGKSFEGRTPGARCGAPWCWTPSAPNYCHALVCPRETAIPFYLVVECARGIFKGEMVPLVEEHTLQRALTLGNEKGANLSDCIERKRPVLKKKGPAHISAVNGFFPPRQK</sequence>
<dbReference type="PANTHER" id="PTHR28629">
    <property type="entry name" value="TRIOKINASE/FMN CYCLASE"/>
    <property type="match status" value="1"/>
</dbReference>
<evidence type="ECO:0000256" key="3">
    <source>
        <dbReference type="ARBA" id="ARBA00047974"/>
    </source>
</evidence>
<proteinExistence type="predicted"/>
<dbReference type="AlphaFoldDB" id="A0A8J8WMI7"/>
<keyword evidence="1" id="KW-0808">Transferase</keyword>
<evidence type="ECO:0000256" key="4">
    <source>
        <dbReference type="ARBA" id="ARBA00048898"/>
    </source>
</evidence>
<evidence type="ECO:0000313" key="7">
    <source>
        <dbReference type="Proteomes" id="UP000770661"/>
    </source>
</evidence>
<dbReference type="GO" id="GO:0019563">
    <property type="term" value="P:glycerol catabolic process"/>
    <property type="evidence" value="ECO:0007669"/>
    <property type="project" value="TreeGrafter"/>
</dbReference>
<dbReference type="SMART" id="SM01120">
    <property type="entry name" value="Dak2"/>
    <property type="match status" value="1"/>
</dbReference>
<feature type="domain" description="DhaL" evidence="5">
    <location>
        <begin position="1"/>
        <end position="144"/>
    </location>
</feature>
<dbReference type="Pfam" id="PF02734">
    <property type="entry name" value="Dak2"/>
    <property type="match status" value="1"/>
</dbReference>
<dbReference type="EMBL" id="JACEEZ010026114">
    <property type="protein sequence ID" value="KAG0694681.1"/>
    <property type="molecule type" value="Genomic_DNA"/>
</dbReference>
<dbReference type="GO" id="GO:0050354">
    <property type="term" value="F:triokinase activity"/>
    <property type="evidence" value="ECO:0007669"/>
    <property type="project" value="UniProtKB-EC"/>
</dbReference>